<evidence type="ECO:0000313" key="3">
    <source>
        <dbReference type="Proteomes" id="UP001595724"/>
    </source>
</evidence>
<reference evidence="3" key="1">
    <citation type="journal article" date="2019" name="Int. J. Syst. Evol. Microbiol.">
        <title>The Global Catalogue of Microorganisms (GCM) 10K type strain sequencing project: providing services to taxonomists for standard genome sequencing and annotation.</title>
        <authorList>
            <consortium name="The Broad Institute Genomics Platform"/>
            <consortium name="The Broad Institute Genome Sequencing Center for Infectious Disease"/>
            <person name="Wu L."/>
            <person name="Ma J."/>
        </authorList>
    </citation>
    <scope>NUCLEOTIDE SEQUENCE [LARGE SCALE GENOMIC DNA]</scope>
    <source>
        <strain evidence="3">KCTC 42211</strain>
    </source>
</reference>
<dbReference type="InterPro" id="IPR021975">
    <property type="entry name" value="Rifampin_Arr"/>
</dbReference>
<dbReference type="RefSeq" id="WP_386713210.1">
    <property type="nucleotide sequence ID" value="NZ_JBHRYF010000023.1"/>
</dbReference>
<proteinExistence type="predicted"/>
<sequence length="149" mass="16404">MQDDTFAPDHDWTPVSAGNCDRVAGPFYHGTKAALAPGDLLTAGFQSNYDHSVVMNHIYFAAIAKGAGLAAEMARGSGRPRVYVVVPMGDFEDDPNVTNKKFPGNPTRSYRSRHPLKVVGEIDSWERFDPEFLKHLRERVAAGMGEIIN</sequence>
<feature type="domain" description="Rifampin ADP-ribosyltransferase" evidence="1">
    <location>
        <begin position="27"/>
        <end position="125"/>
    </location>
</feature>
<accession>A0ABV7UY24</accession>
<dbReference type="NCBIfam" id="NF033144">
    <property type="entry name" value="rifampin_ARR"/>
    <property type="match status" value="1"/>
</dbReference>
<evidence type="ECO:0000313" key="2">
    <source>
        <dbReference type="EMBL" id="MFC3661559.1"/>
    </source>
</evidence>
<name>A0ABV7UY24_9GAMM</name>
<dbReference type="Pfam" id="PF12120">
    <property type="entry name" value="Arr-ms"/>
    <property type="match status" value="1"/>
</dbReference>
<gene>
    <name evidence="2" type="primary">arr</name>
    <name evidence="2" type="ORF">ACFOM9_15980</name>
</gene>
<keyword evidence="3" id="KW-1185">Reference proteome</keyword>
<dbReference type="Gene3D" id="3.20.170.40">
    <property type="entry name" value="Rifampin ADP-ribosyltransferase domain"/>
    <property type="match status" value="1"/>
</dbReference>
<comment type="caution">
    <text evidence="2">The sequence shown here is derived from an EMBL/GenBank/DDBJ whole genome shotgun (WGS) entry which is preliminary data.</text>
</comment>
<protein>
    <submittedName>
        <fullName evidence="2">NAD(+)--rifampin ADP-ribosyltransferase</fullName>
    </submittedName>
</protein>
<dbReference type="Proteomes" id="UP001595724">
    <property type="component" value="Unassembled WGS sequence"/>
</dbReference>
<organism evidence="2 3">
    <name type="scientific">Luteimonas notoginsengisoli</name>
    <dbReference type="NCBI Taxonomy" id="1578200"/>
    <lineage>
        <taxon>Bacteria</taxon>
        <taxon>Pseudomonadati</taxon>
        <taxon>Pseudomonadota</taxon>
        <taxon>Gammaproteobacteria</taxon>
        <taxon>Lysobacterales</taxon>
        <taxon>Lysobacteraceae</taxon>
        <taxon>Luteimonas</taxon>
    </lineage>
</organism>
<dbReference type="InterPro" id="IPR038611">
    <property type="entry name" value="Arr_sf"/>
</dbReference>
<evidence type="ECO:0000259" key="1">
    <source>
        <dbReference type="Pfam" id="PF12120"/>
    </source>
</evidence>
<dbReference type="EMBL" id="JBHRYF010000023">
    <property type="protein sequence ID" value="MFC3661559.1"/>
    <property type="molecule type" value="Genomic_DNA"/>
</dbReference>